<dbReference type="EMBL" id="SDIL01000011">
    <property type="protein sequence ID" value="RXK41102.1"/>
    <property type="molecule type" value="Genomic_DNA"/>
</dbReference>
<keyword evidence="1 2" id="KW-0694">RNA-binding</keyword>
<dbReference type="OrthoDB" id="346839at2759"/>
<dbReference type="STRING" id="5217.A0A4Q1BT64"/>
<dbReference type="AlphaFoldDB" id="A0A4Q1BT64"/>
<dbReference type="PANTHER" id="PTHR19965:SF35">
    <property type="entry name" value="RNA ANNEALING PROTEIN YRA1"/>
    <property type="match status" value="1"/>
</dbReference>
<dbReference type="VEuPathDB" id="FungiDB:TREMEDRAFT_57251"/>
<evidence type="ECO:0000259" key="4">
    <source>
        <dbReference type="PROSITE" id="PS50102"/>
    </source>
</evidence>
<organism evidence="5 6">
    <name type="scientific">Tremella mesenterica</name>
    <name type="common">Jelly fungus</name>
    <dbReference type="NCBI Taxonomy" id="5217"/>
    <lineage>
        <taxon>Eukaryota</taxon>
        <taxon>Fungi</taxon>
        <taxon>Dikarya</taxon>
        <taxon>Basidiomycota</taxon>
        <taxon>Agaricomycotina</taxon>
        <taxon>Tremellomycetes</taxon>
        <taxon>Tremellales</taxon>
        <taxon>Tremellaceae</taxon>
        <taxon>Tremella</taxon>
    </lineage>
</organism>
<dbReference type="FunCoup" id="A0A4Q1BT64">
    <property type="interactions" value="546"/>
</dbReference>
<dbReference type="PANTHER" id="PTHR19965">
    <property type="entry name" value="RNA AND EXPORT FACTOR BINDING PROTEIN"/>
    <property type="match status" value="1"/>
</dbReference>
<dbReference type="GO" id="GO:0005634">
    <property type="term" value="C:nucleus"/>
    <property type="evidence" value="ECO:0007669"/>
    <property type="project" value="TreeGrafter"/>
</dbReference>
<evidence type="ECO:0000256" key="1">
    <source>
        <dbReference type="ARBA" id="ARBA00022884"/>
    </source>
</evidence>
<gene>
    <name evidence="5" type="ORF">M231_01505</name>
</gene>
<protein>
    <recommendedName>
        <fullName evidence="4">RRM domain-containing protein</fullName>
    </recommendedName>
</protein>
<feature type="domain" description="RRM" evidence="4">
    <location>
        <begin position="61"/>
        <end position="130"/>
    </location>
</feature>
<dbReference type="InParanoid" id="A0A4Q1BT64"/>
<dbReference type="SUPFAM" id="SSF54928">
    <property type="entry name" value="RNA-binding domain, RBD"/>
    <property type="match status" value="1"/>
</dbReference>
<dbReference type="SMART" id="SM00360">
    <property type="entry name" value="RRM"/>
    <property type="match status" value="1"/>
</dbReference>
<dbReference type="Proteomes" id="UP000289152">
    <property type="component" value="Unassembled WGS sequence"/>
</dbReference>
<dbReference type="Pfam" id="PF00076">
    <property type="entry name" value="RRM_1"/>
    <property type="match status" value="1"/>
</dbReference>
<proteinExistence type="predicted"/>
<dbReference type="Gene3D" id="3.30.70.330">
    <property type="match status" value="1"/>
</dbReference>
<dbReference type="InterPro" id="IPR012677">
    <property type="entry name" value="Nucleotide-bd_a/b_plait_sf"/>
</dbReference>
<feature type="compositionally biased region" description="Low complexity" evidence="3">
    <location>
        <begin position="44"/>
        <end position="55"/>
    </location>
</feature>
<evidence type="ECO:0000256" key="2">
    <source>
        <dbReference type="PROSITE-ProRule" id="PRU00176"/>
    </source>
</evidence>
<feature type="compositionally biased region" description="Basic residues" evidence="3">
    <location>
        <begin position="16"/>
        <end position="25"/>
    </location>
</feature>
<evidence type="ECO:0000313" key="5">
    <source>
        <dbReference type="EMBL" id="RXK41102.1"/>
    </source>
</evidence>
<dbReference type="InterPro" id="IPR000504">
    <property type="entry name" value="RRM_dom"/>
</dbReference>
<dbReference type="GO" id="GO:0003729">
    <property type="term" value="F:mRNA binding"/>
    <property type="evidence" value="ECO:0007669"/>
    <property type="project" value="TreeGrafter"/>
</dbReference>
<reference evidence="5 6" key="1">
    <citation type="submission" date="2016-06" db="EMBL/GenBank/DDBJ databases">
        <title>Evolution of pathogenesis and genome organization in the Tremellales.</title>
        <authorList>
            <person name="Cuomo C."/>
            <person name="Litvintseva A."/>
            <person name="Heitman J."/>
            <person name="Chen Y."/>
            <person name="Sun S."/>
            <person name="Springer D."/>
            <person name="Dromer F."/>
            <person name="Young S."/>
            <person name="Zeng Q."/>
            <person name="Chapman S."/>
            <person name="Gujja S."/>
            <person name="Saif S."/>
            <person name="Birren B."/>
        </authorList>
    </citation>
    <scope>NUCLEOTIDE SEQUENCE [LARGE SCALE GENOMIC DNA]</scope>
    <source>
        <strain evidence="5 6">ATCC 28783</strain>
    </source>
</reference>
<comment type="caution">
    <text evidence="5">The sequence shown here is derived from an EMBL/GenBank/DDBJ whole genome shotgun (WGS) entry which is preliminary data.</text>
</comment>
<dbReference type="InterPro" id="IPR051229">
    <property type="entry name" value="ALYREF_mRNA_export"/>
</dbReference>
<sequence>MSSMDIDQPLEDIIKAKGRTKKGKNGGKLQSRGNIQPRARHPAPAKATPVPKARPVGAEASKIIISNLPGDVNEAAVRDLMQSTVGPVKSVQLHYTSAGKSTGVATVLFRNKGDGNKAHAAYHNRMVDNR</sequence>
<accession>A0A4Q1BT64</accession>
<keyword evidence="6" id="KW-1185">Reference proteome</keyword>
<evidence type="ECO:0000313" key="6">
    <source>
        <dbReference type="Proteomes" id="UP000289152"/>
    </source>
</evidence>
<dbReference type="InterPro" id="IPR035979">
    <property type="entry name" value="RBD_domain_sf"/>
</dbReference>
<feature type="region of interest" description="Disordered" evidence="3">
    <location>
        <begin position="1"/>
        <end position="55"/>
    </location>
</feature>
<name>A0A4Q1BT64_TREME</name>
<evidence type="ECO:0000256" key="3">
    <source>
        <dbReference type="SAM" id="MobiDB-lite"/>
    </source>
</evidence>
<dbReference type="PROSITE" id="PS50102">
    <property type="entry name" value="RRM"/>
    <property type="match status" value="1"/>
</dbReference>